<feature type="chain" id="PRO_5045936304" evidence="10">
    <location>
        <begin position="19"/>
        <end position="145"/>
    </location>
</feature>
<keyword evidence="3" id="KW-0813">Transport</keyword>
<dbReference type="RefSeq" id="WP_257500594.1">
    <property type="nucleotide sequence ID" value="NZ_CP102382.1"/>
</dbReference>
<dbReference type="Proteomes" id="UP001317001">
    <property type="component" value="Chromosome"/>
</dbReference>
<gene>
    <name evidence="12" type="ORF">NPX36_06465</name>
</gene>
<reference evidence="12 13" key="1">
    <citation type="submission" date="2022-08" db="EMBL/GenBank/DDBJ databases">
        <title>Myroides zhujiangensis sp. nov., a novel bacterium isolated from sediment in the Pearl River Estuary.</title>
        <authorList>
            <person name="Cui L."/>
        </authorList>
    </citation>
    <scope>NUCLEOTIDE SEQUENCE [LARGE SCALE GENOMIC DNA]</scope>
    <source>
        <strain evidence="12 13">SCSIO 72103</strain>
    </source>
</reference>
<dbReference type="NCBIfam" id="TIGR01352">
    <property type="entry name" value="tonB_Cterm"/>
    <property type="match status" value="1"/>
</dbReference>
<keyword evidence="8" id="KW-1133">Transmembrane helix</keyword>
<evidence type="ECO:0000256" key="8">
    <source>
        <dbReference type="ARBA" id="ARBA00022989"/>
    </source>
</evidence>
<keyword evidence="10" id="KW-0732">Signal</keyword>
<comment type="subcellular location">
    <subcellularLocation>
        <location evidence="1">Cell inner membrane</location>
        <topology evidence="1">Single-pass membrane protein</topology>
        <orientation evidence="1">Periplasmic side</orientation>
    </subcellularLocation>
</comment>
<feature type="domain" description="TonB C-terminal" evidence="11">
    <location>
        <begin position="56"/>
        <end position="145"/>
    </location>
</feature>
<evidence type="ECO:0000256" key="7">
    <source>
        <dbReference type="ARBA" id="ARBA00022927"/>
    </source>
</evidence>
<dbReference type="EMBL" id="CP102382">
    <property type="protein sequence ID" value="UUV22681.1"/>
    <property type="molecule type" value="Genomic_DNA"/>
</dbReference>
<evidence type="ECO:0000256" key="3">
    <source>
        <dbReference type="ARBA" id="ARBA00022448"/>
    </source>
</evidence>
<protein>
    <submittedName>
        <fullName evidence="12">Energy transducer TonB</fullName>
    </submittedName>
</protein>
<evidence type="ECO:0000313" key="13">
    <source>
        <dbReference type="Proteomes" id="UP001317001"/>
    </source>
</evidence>
<name>A0ABY5NVR3_9FLAO</name>
<dbReference type="PROSITE" id="PS52015">
    <property type="entry name" value="TONB_CTD"/>
    <property type="match status" value="1"/>
</dbReference>
<dbReference type="InterPro" id="IPR051045">
    <property type="entry name" value="TonB-dependent_transducer"/>
</dbReference>
<keyword evidence="7" id="KW-0653">Protein transport</keyword>
<keyword evidence="13" id="KW-1185">Reference proteome</keyword>
<dbReference type="InterPro" id="IPR037682">
    <property type="entry name" value="TonB_C"/>
</dbReference>
<keyword evidence="4" id="KW-1003">Cell membrane</keyword>
<evidence type="ECO:0000313" key="12">
    <source>
        <dbReference type="EMBL" id="UUV22681.1"/>
    </source>
</evidence>
<evidence type="ECO:0000256" key="4">
    <source>
        <dbReference type="ARBA" id="ARBA00022475"/>
    </source>
</evidence>
<dbReference type="InterPro" id="IPR006260">
    <property type="entry name" value="TonB/TolA_C"/>
</dbReference>
<dbReference type="PANTHER" id="PTHR33446:SF2">
    <property type="entry name" value="PROTEIN TONB"/>
    <property type="match status" value="1"/>
</dbReference>
<dbReference type="SUPFAM" id="SSF74653">
    <property type="entry name" value="TolA/TonB C-terminal domain"/>
    <property type="match status" value="1"/>
</dbReference>
<feature type="signal peptide" evidence="10">
    <location>
        <begin position="1"/>
        <end position="18"/>
    </location>
</feature>
<keyword evidence="5" id="KW-0997">Cell inner membrane</keyword>
<keyword evidence="9" id="KW-0472">Membrane</keyword>
<evidence type="ECO:0000256" key="10">
    <source>
        <dbReference type="SAM" id="SignalP"/>
    </source>
</evidence>
<organism evidence="12 13">
    <name type="scientific">Paenimyroides aestuarii</name>
    <dbReference type="NCBI Taxonomy" id="2968490"/>
    <lineage>
        <taxon>Bacteria</taxon>
        <taxon>Pseudomonadati</taxon>
        <taxon>Bacteroidota</taxon>
        <taxon>Flavobacteriia</taxon>
        <taxon>Flavobacteriales</taxon>
        <taxon>Flavobacteriaceae</taxon>
        <taxon>Paenimyroides</taxon>
    </lineage>
</organism>
<comment type="similarity">
    <text evidence="2">Belongs to the TonB family.</text>
</comment>
<dbReference type="Pfam" id="PF03544">
    <property type="entry name" value="TonB_C"/>
    <property type="match status" value="1"/>
</dbReference>
<proteinExistence type="inferred from homology"/>
<sequence>MKKIVALFIIGFSWAGFSQTTPEPIVSQTDFLDEKEPENQNNDSILIGNTDEYLTTTGKTIQRFVADNFSYPDQALDEGITGTIYVDFVVEKNGTVQQATISKSVCKECDLEALRVVKKIRLNPILINGKPERVRFRIPIRLALE</sequence>
<evidence type="ECO:0000259" key="11">
    <source>
        <dbReference type="PROSITE" id="PS52015"/>
    </source>
</evidence>
<dbReference type="PANTHER" id="PTHR33446">
    <property type="entry name" value="PROTEIN TONB-RELATED"/>
    <property type="match status" value="1"/>
</dbReference>
<evidence type="ECO:0000256" key="2">
    <source>
        <dbReference type="ARBA" id="ARBA00006555"/>
    </source>
</evidence>
<dbReference type="Gene3D" id="3.30.1150.10">
    <property type="match status" value="1"/>
</dbReference>
<evidence type="ECO:0000256" key="1">
    <source>
        <dbReference type="ARBA" id="ARBA00004383"/>
    </source>
</evidence>
<evidence type="ECO:0000256" key="9">
    <source>
        <dbReference type="ARBA" id="ARBA00023136"/>
    </source>
</evidence>
<keyword evidence="6" id="KW-0812">Transmembrane</keyword>
<evidence type="ECO:0000256" key="6">
    <source>
        <dbReference type="ARBA" id="ARBA00022692"/>
    </source>
</evidence>
<evidence type="ECO:0000256" key="5">
    <source>
        <dbReference type="ARBA" id="ARBA00022519"/>
    </source>
</evidence>
<accession>A0ABY5NVR3</accession>